<feature type="compositionally biased region" description="Polar residues" evidence="1">
    <location>
        <begin position="101"/>
        <end position="118"/>
    </location>
</feature>
<evidence type="ECO:0000313" key="2">
    <source>
        <dbReference type="EMBL" id="GAB0191917.1"/>
    </source>
</evidence>
<keyword evidence="3" id="KW-1185">Reference proteome</keyword>
<feature type="region of interest" description="Disordered" evidence="1">
    <location>
        <begin position="100"/>
        <end position="141"/>
    </location>
</feature>
<dbReference type="AlphaFoldDB" id="A0ABC9X4S5"/>
<reference evidence="2 3" key="1">
    <citation type="submission" date="2024-06" db="EMBL/GenBank/DDBJ databases">
        <title>The draft genome of Grus japonensis, version 3.</title>
        <authorList>
            <person name="Nabeshima K."/>
            <person name="Suzuki S."/>
            <person name="Onuma M."/>
        </authorList>
    </citation>
    <scope>NUCLEOTIDE SEQUENCE [LARGE SCALE GENOMIC DNA]</scope>
    <source>
        <strain evidence="2 3">451A</strain>
    </source>
</reference>
<comment type="caution">
    <text evidence="2">The sequence shown here is derived from an EMBL/GenBank/DDBJ whole genome shotgun (WGS) entry which is preliminary data.</text>
</comment>
<name>A0ABC9X4S5_GRUJA</name>
<evidence type="ECO:0000256" key="1">
    <source>
        <dbReference type="SAM" id="MobiDB-lite"/>
    </source>
</evidence>
<gene>
    <name evidence="2" type="ORF">GRJ2_001657000</name>
</gene>
<evidence type="ECO:0000313" key="3">
    <source>
        <dbReference type="Proteomes" id="UP001623348"/>
    </source>
</evidence>
<dbReference type="Proteomes" id="UP001623348">
    <property type="component" value="Unassembled WGS sequence"/>
</dbReference>
<protein>
    <submittedName>
        <fullName evidence="2">Uncharacterized protein</fullName>
    </submittedName>
</protein>
<sequence length="141" mass="15385">MAAGVLKYHMKSCNGKKIRLQNGRWIHKLYPCTYFTAANPISPMETGGASPQRTLEICVLYKPGLGWRRHPSHREIGLEAPVLVVVPGAKIRAVSSEKIAQANTTARVESGRGTSKAQMSAEGEGGARRTRKRTAEDSGWP</sequence>
<accession>A0ABC9X4S5</accession>
<proteinExistence type="predicted"/>
<organism evidence="2 3">
    <name type="scientific">Grus japonensis</name>
    <name type="common">Japanese crane</name>
    <name type="synonym">Red-crowned crane</name>
    <dbReference type="NCBI Taxonomy" id="30415"/>
    <lineage>
        <taxon>Eukaryota</taxon>
        <taxon>Metazoa</taxon>
        <taxon>Chordata</taxon>
        <taxon>Craniata</taxon>
        <taxon>Vertebrata</taxon>
        <taxon>Euteleostomi</taxon>
        <taxon>Archelosauria</taxon>
        <taxon>Archosauria</taxon>
        <taxon>Dinosauria</taxon>
        <taxon>Saurischia</taxon>
        <taxon>Theropoda</taxon>
        <taxon>Coelurosauria</taxon>
        <taxon>Aves</taxon>
        <taxon>Neognathae</taxon>
        <taxon>Neoaves</taxon>
        <taxon>Gruiformes</taxon>
        <taxon>Gruidae</taxon>
        <taxon>Grus</taxon>
    </lineage>
</organism>
<dbReference type="EMBL" id="BAAFJT010000007">
    <property type="protein sequence ID" value="GAB0191917.1"/>
    <property type="molecule type" value="Genomic_DNA"/>
</dbReference>